<dbReference type="PROSITE" id="PS51379">
    <property type="entry name" value="4FE4S_FER_2"/>
    <property type="match status" value="2"/>
</dbReference>
<dbReference type="InterPro" id="IPR017900">
    <property type="entry name" value="4Fe4S_Fe_S_CS"/>
</dbReference>
<dbReference type="InterPro" id="IPR051684">
    <property type="entry name" value="Electron_Trans/Redox"/>
</dbReference>
<dbReference type="PROSITE" id="PS00198">
    <property type="entry name" value="4FE4S_FER_1"/>
    <property type="match status" value="1"/>
</dbReference>
<keyword evidence="2" id="KW-0004">4Fe-4S</keyword>
<protein>
    <submittedName>
        <fullName evidence="9">4Fe-4S binding protein</fullName>
    </submittedName>
</protein>
<dbReference type="Gene3D" id="3.30.70.20">
    <property type="match status" value="1"/>
</dbReference>
<evidence type="ECO:0000259" key="8">
    <source>
        <dbReference type="PROSITE" id="PS51379"/>
    </source>
</evidence>
<organism evidence="9">
    <name type="scientific">Candidatus Heimdallarchaeum endolithica</name>
    <dbReference type="NCBI Taxonomy" id="2876572"/>
    <lineage>
        <taxon>Archaea</taxon>
        <taxon>Promethearchaeati</taxon>
        <taxon>Candidatus Heimdallarchaeota</taxon>
        <taxon>Candidatus Heimdallarchaeia (ex Rinke et al. 2021) (nom. nud.)</taxon>
        <taxon>Candidatus Heimdallarchaeales</taxon>
        <taxon>Candidatus Heimdallarchaeaceae</taxon>
        <taxon>Candidatus Heimdallarchaeum</taxon>
    </lineage>
</organism>
<dbReference type="Pfam" id="PF12801">
    <property type="entry name" value="Fer4_5"/>
    <property type="match status" value="2"/>
</dbReference>
<dbReference type="PANTHER" id="PTHR30176">
    <property type="entry name" value="FERREDOXIN-TYPE PROTEIN NAPH"/>
    <property type="match status" value="1"/>
</dbReference>
<evidence type="ECO:0000256" key="6">
    <source>
        <dbReference type="ARBA" id="ARBA00023014"/>
    </source>
</evidence>
<dbReference type="GO" id="GO:0005886">
    <property type="term" value="C:plasma membrane"/>
    <property type="evidence" value="ECO:0007669"/>
    <property type="project" value="TreeGrafter"/>
</dbReference>
<name>A0A9Y1BQ52_9ARCH</name>
<sequence>MTKNKEKNITLSLRPITNHKIRIVRIITQLVIFSLLNGLIFGLARVSLILPIEYPTGGPFSTVWSGFEALQYGLTIFTFPYLVIAIFGLFGAVAGKTTCGWACPMGLFQDLFSYIPIKKKKVSKPTEKSLRSFAVFIIIFALVFSLVIGISYNKNGAAAKDAYGIWGNIPYSVLDPVATIFATLFYYLKWGIQAETLGAEMGDWKFWFIARIIFLAIILILITLYPRAYCRWFCPTGYILGFFNRFSLFGLKINKNRCPTGCNKCEKACPVQVPILDYDKNITHPNCTNCGECIDACPEGALKIGFRF</sequence>
<keyword evidence="1" id="KW-0813">Transport</keyword>
<evidence type="ECO:0000256" key="4">
    <source>
        <dbReference type="ARBA" id="ARBA00022982"/>
    </source>
</evidence>
<reference evidence="9" key="1">
    <citation type="journal article" date="2022" name="Nat. Microbiol.">
        <title>Unique mobile elements and scalable gene flow at the prokaryote-eukaryote boundary revealed by circularized Asgard archaea genomes.</title>
        <authorList>
            <person name="Wu F."/>
            <person name="Speth D.R."/>
            <person name="Philosof A."/>
            <person name="Cremiere A."/>
            <person name="Narayanan A."/>
            <person name="Barco R.A."/>
            <person name="Connon S.A."/>
            <person name="Amend J.P."/>
            <person name="Antoshechkin I.A."/>
            <person name="Orphan V.J."/>
        </authorList>
    </citation>
    <scope>NUCLEOTIDE SEQUENCE</scope>
    <source>
        <strain evidence="9">PR6</strain>
    </source>
</reference>
<proteinExistence type="predicted"/>
<accession>A0A9Y1BQ52</accession>
<evidence type="ECO:0000256" key="3">
    <source>
        <dbReference type="ARBA" id="ARBA00022723"/>
    </source>
</evidence>
<feature type="transmembrane region" description="Helical" evidence="7">
    <location>
        <begin position="169"/>
        <end position="188"/>
    </location>
</feature>
<evidence type="ECO:0000256" key="5">
    <source>
        <dbReference type="ARBA" id="ARBA00023004"/>
    </source>
</evidence>
<dbReference type="AlphaFoldDB" id="A0A9Y1BQ52"/>
<feature type="transmembrane region" description="Helical" evidence="7">
    <location>
        <begin position="30"/>
        <end position="52"/>
    </location>
</feature>
<feature type="transmembrane region" description="Helical" evidence="7">
    <location>
        <begin position="129"/>
        <end position="149"/>
    </location>
</feature>
<keyword evidence="4" id="KW-0249">Electron transport</keyword>
<feature type="domain" description="4Fe-4S ferredoxin-type" evidence="8">
    <location>
        <begin position="249"/>
        <end position="277"/>
    </location>
</feature>
<dbReference type="EMBL" id="CP084167">
    <property type="protein sequence ID" value="UJG42906.1"/>
    <property type="molecule type" value="Genomic_DNA"/>
</dbReference>
<keyword evidence="3" id="KW-0479">Metal-binding</keyword>
<keyword evidence="7" id="KW-1133">Transmembrane helix</keyword>
<keyword evidence="7" id="KW-0472">Membrane</keyword>
<gene>
    <name evidence="9" type="ORF">K9W46_11065</name>
</gene>
<dbReference type="GO" id="GO:0016491">
    <property type="term" value="F:oxidoreductase activity"/>
    <property type="evidence" value="ECO:0007669"/>
    <property type="project" value="UniProtKB-ARBA"/>
</dbReference>
<feature type="transmembrane region" description="Helical" evidence="7">
    <location>
        <begin position="208"/>
        <end position="225"/>
    </location>
</feature>
<evidence type="ECO:0000256" key="1">
    <source>
        <dbReference type="ARBA" id="ARBA00022448"/>
    </source>
</evidence>
<dbReference type="InterPro" id="IPR017896">
    <property type="entry name" value="4Fe4S_Fe-S-bd"/>
</dbReference>
<evidence type="ECO:0000256" key="2">
    <source>
        <dbReference type="ARBA" id="ARBA00022485"/>
    </source>
</evidence>
<keyword evidence="6" id="KW-0411">Iron-sulfur</keyword>
<dbReference type="Pfam" id="PF13187">
    <property type="entry name" value="Fer4_9"/>
    <property type="match status" value="1"/>
</dbReference>
<keyword evidence="7" id="KW-0812">Transmembrane</keyword>
<dbReference type="GO" id="GO:0046872">
    <property type="term" value="F:metal ion binding"/>
    <property type="evidence" value="ECO:0007669"/>
    <property type="project" value="UniProtKB-KW"/>
</dbReference>
<evidence type="ECO:0000256" key="7">
    <source>
        <dbReference type="SAM" id="Phobius"/>
    </source>
</evidence>
<dbReference type="GO" id="GO:0051539">
    <property type="term" value="F:4 iron, 4 sulfur cluster binding"/>
    <property type="evidence" value="ECO:0007669"/>
    <property type="project" value="UniProtKB-KW"/>
</dbReference>
<feature type="transmembrane region" description="Helical" evidence="7">
    <location>
        <begin position="72"/>
        <end position="95"/>
    </location>
</feature>
<keyword evidence="5" id="KW-0408">Iron</keyword>
<dbReference type="Proteomes" id="UP001200513">
    <property type="component" value="Chromosome"/>
</dbReference>
<dbReference type="SUPFAM" id="SSF54862">
    <property type="entry name" value="4Fe-4S ferredoxins"/>
    <property type="match status" value="1"/>
</dbReference>
<feature type="domain" description="4Fe-4S ferredoxin-type" evidence="8">
    <location>
        <begin position="278"/>
        <end position="307"/>
    </location>
</feature>
<dbReference type="PANTHER" id="PTHR30176:SF3">
    <property type="entry name" value="FERREDOXIN-TYPE PROTEIN NAPH"/>
    <property type="match status" value="1"/>
</dbReference>
<evidence type="ECO:0000313" key="9">
    <source>
        <dbReference type="EMBL" id="UJG42906.1"/>
    </source>
</evidence>